<feature type="compositionally biased region" description="Basic residues" evidence="5">
    <location>
        <begin position="944"/>
        <end position="960"/>
    </location>
</feature>
<dbReference type="Proteomes" id="UP000070089">
    <property type="component" value="Unassembled WGS sequence"/>
</dbReference>
<feature type="domain" description="CHY-type" evidence="6">
    <location>
        <begin position="853"/>
        <end position="918"/>
    </location>
</feature>
<reference evidence="7 8" key="1">
    <citation type="journal article" date="2015" name="Mol. Biochem. Parasitol.">
        <title>Identification of polymorphic genes for use in assemblage B genotyping assays through comparative genomics of multiple assemblage B Giardia duodenalis isolates.</title>
        <authorList>
            <person name="Wielinga C."/>
            <person name="Thompson R.C."/>
            <person name="Monis P."/>
            <person name="Ryan U."/>
        </authorList>
    </citation>
    <scope>NUCLEOTIDE SEQUENCE [LARGE SCALE GENOMIC DNA]</scope>
    <source>
        <strain evidence="7 8">BAH15c1</strain>
    </source>
</reference>
<evidence type="ECO:0000256" key="2">
    <source>
        <dbReference type="ARBA" id="ARBA00022771"/>
    </source>
</evidence>
<evidence type="ECO:0000259" key="6">
    <source>
        <dbReference type="PROSITE" id="PS51266"/>
    </source>
</evidence>
<dbReference type="OrthoDB" id="411372at2759"/>
<gene>
    <name evidence="7" type="ORF">QR46_1816</name>
</gene>
<keyword evidence="3" id="KW-0862">Zinc</keyword>
<evidence type="ECO:0000256" key="5">
    <source>
        <dbReference type="SAM" id="MobiDB-lite"/>
    </source>
</evidence>
<organism evidence="7 8">
    <name type="scientific">Giardia duodenalis assemblage B</name>
    <dbReference type="NCBI Taxonomy" id="1394984"/>
    <lineage>
        <taxon>Eukaryota</taxon>
        <taxon>Metamonada</taxon>
        <taxon>Diplomonadida</taxon>
        <taxon>Hexamitidae</taxon>
        <taxon>Giardiinae</taxon>
        <taxon>Giardia</taxon>
    </lineage>
</organism>
<feature type="region of interest" description="Disordered" evidence="5">
    <location>
        <begin position="139"/>
        <end position="169"/>
    </location>
</feature>
<comment type="caution">
    <text evidence="7">The sequence shown here is derived from an EMBL/GenBank/DDBJ whole genome shotgun (WGS) entry which is preliminary data.</text>
</comment>
<evidence type="ECO:0000256" key="1">
    <source>
        <dbReference type="ARBA" id="ARBA00022723"/>
    </source>
</evidence>
<evidence type="ECO:0000313" key="8">
    <source>
        <dbReference type="Proteomes" id="UP000070089"/>
    </source>
</evidence>
<dbReference type="VEuPathDB" id="GiardiaDB:QR46_1816"/>
<name>A0A132NVU4_GIAIN</name>
<feature type="region of interest" description="Disordered" evidence="5">
    <location>
        <begin position="925"/>
        <end position="980"/>
    </location>
</feature>
<sequence>MSSLYSEEYSAFENILGADAVTVVEKGPLYRENYFTCKLKLQAPDTSRIDVSGYTILLAFPIKTYKPSKVKVAIAGKDLPSFFKEALAKHITDTVGEFGITEAIRKLADDYDTSLLKLWVCFERYQHYKGTTTIIRYQLRSDPPPNKPESREGVASSSPSLPPPPVSVPVTALEPVTSLSEKASVNSVTNPVEKENKPLVVAKDNRHSENTLATSAGAVVTWELSKSKEVKFRSLSDFKTLSEYYADLYARSATEIPVELKRAVKYKLGYFAKSSAFSGESELQATPHVPSTRSIEVDPINSNVLWTQENSITYSQIFKALLGGETTVKPVDTKVTITTQSGQQINEVRGIYGPVESNGLMVVPRCILTIQMLKLGRFFFDNGFTILSSRSDTILFQFNFPFALLSEESMKKLQPNFPSLSKGIAEFPDFHLPLIVNVTFGEKARTPLVNPDPKHTLLQSVQSIAKRDIATEYSADKYDYDLLYYLTKGINLMLQMAPSVTKDLFLESACPADELRRHEEAIRQQVKDLIANLPGTLSSIPVDDTSVVFTDIHAFFTTFLPDILVDLLNASAEKAGALKVARALGKVKTDGYTLFEEEETMSSDSDTSGSAASTEYSNEEDTDSRVDDYDFSGIPASVCDNFLLNEEDSDDKNVVEDLDNEKKQYQKQRKRLSGLRLYIKNLSLTGAILLQFKAPHITTVCSKCLHITVITLTPKEGEGAILFGSASCAGCSHNMEILAESLIFNNFSGGAHGAEALLVESHTSCLPINLANINKCGIICQCTSCHNTSEHNRWKLIHGGDRVSFIQSFCPICFCKIRMCYSAAIFALQNGMTIDLPKTASIQQKKQQIQPGPLPGNGSCKHASHSYRWFRFACGLAYPCDTCHDKACACGNSIASTQVCGFCGKESGVQPICPHCKKDLTHRKTTHWEGGSGCRDKISMSRKDNKKHSGSHIKTRSKKAEKRDEMRHRGNAKKKPGDRW</sequence>
<evidence type="ECO:0000256" key="4">
    <source>
        <dbReference type="PROSITE-ProRule" id="PRU00601"/>
    </source>
</evidence>
<dbReference type="GO" id="GO:0008270">
    <property type="term" value="F:zinc ion binding"/>
    <property type="evidence" value="ECO:0007669"/>
    <property type="project" value="UniProtKB-KW"/>
</dbReference>
<keyword evidence="2 4" id="KW-0863">Zinc-finger</keyword>
<evidence type="ECO:0000256" key="3">
    <source>
        <dbReference type="ARBA" id="ARBA00022833"/>
    </source>
</evidence>
<dbReference type="InterPro" id="IPR037274">
    <property type="entry name" value="Znf_CHY_sf"/>
</dbReference>
<dbReference type="SUPFAM" id="SSF161219">
    <property type="entry name" value="CHY zinc finger-like"/>
    <property type="match status" value="1"/>
</dbReference>
<dbReference type="InterPro" id="IPR008913">
    <property type="entry name" value="Znf_CHY"/>
</dbReference>
<feature type="compositionally biased region" description="Low complexity" evidence="5">
    <location>
        <begin position="602"/>
        <end position="615"/>
    </location>
</feature>
<evidence type="ECO:0000313" key="7">
    <source>
        <dbReference type="EMBL" id="KWX14190.1"/>
    </source>
</evidence>
<dbReference type="EMBL" id="JXTI01000041">
    <property type="protein sequence ID" value="KWX14190.1"/>
    <property type="molecule type" value="Genomic_DNA"/>
</dbReference>
<proteinExistence type="predicted"/>
<protein>
    <submittedName>
        <fullName evidence="7">Putative Zinc finger protein</fullName>
    </submittedName>
</protein>
<feature type="region of interest" description="Disordered" evidence="5">
    <location>
        <begin position="595"/>
        <end position="626"/>
    </location>
</feature>
<dbReference type="PROSITE" id="PS51266">
    <property type="entry name" value="ZF_CHY"/>
    <property type="match status" value="1"/>
</dbReference>
<keyword evidence="1" id="KW-0479">Metal-binding</keyword>
<feature type="compositionally biased region" description="Basic and acidic residues" evidence="5">
    <location>
        <begin position="934"/>
        <end position="943"/>
    </location>
</feature>
<dbReference type="AlphaFoldDB" id="A0A132NVU4"/>
<accession>A0A132NVU4</accession>